<name>A0AAQ3TMQ7_PASNO</name>
<proteinExistence type="predicted"/>
<evidence type="ECO:0000256" key="1">
    <source>
        <dbReference type="SAM" id="MobiDB-lite"/>
    </source>
</evidence>
<dbReference type="AlphaFoldDB" id="A0AAQ3TMQ7"/>
<dbReference type="Proteomes" id="UP001341281">
    <property type="component" value="Chromosome 05"/>
</dbReference>
<keyword evidence="3" id="KW-1185">Reference proteome</keyword>
<feature type="region of interest" description="Disordered" evidence="1">
    <location>
        <begin position="60"/>
        <end position="122"/>
    </location>
</feature>
<accession>A0AAQ3TMQ7</accession>
<evidence type="ECO:0000313" key="2">
    <source>
        <dbReference type="EMBL" id="WVZ76703.1"/>
    </source>
</evidence>
<organism evidence="2 3">
    <name type="scientific">Paspalum notatum var. saurae</name>
    <dbReference type="NCBI Taxonomy" id="547442"/>
    <lineage>
        <taxon>Eukaryota</taxon>
        <taxon>Viridiplantae</taxon>
        <taxon>Streptophyta</taxon>
        <taxon>Embryophyta</taxon>
        <taxon>Tracheophyta</taxon>
        <taxon>Spermatophyta</taxon>
        <taxon>Magnoliopsida</taxon>
        <taxon>Liliopsida</taxon>
        <taxon>Poales</taxon>
        <taxon>Poaceae</taxon>
        <taxon>PACMAD clade</taxon>
        <taxon>Panicoideae</taxon>
        <taxon>Andropogonodae</taxon>
        <taxon>Paspaleae</taxon>
        <taxon>Paspalinae</taxon>
        <taxon>Paspalum</taxon>
    </lineage>
</organism>
<gene>
    <name evidence="2" type="ORF">U9M48_024655</name>
</gene>
<feature type="compositionally biased region" description="Low complexity" evidence="1">
    <location>
        <begin position="94"/>
        <end position="120"/>
    </location>
</feature>
<dbReference type="EMBL" id="CP144749">
    <property type="protein sequence ID" value="WVZ76703.1"/>
    <property type="molecule type" value="Genomic_DNA"/>
</dbReference>
<reference evidence="2 3" key="1">
    <citation type="submission" date="2024-02" db="EMBL/GenBank/DDBJ databases">
        <title>High-quality chromosome-scale genome assembly of Pensacola bahiagrass (Paspalum notatum Flugge var. saurae).</title>
        <authorList>
            <person name="Vega J.M."/>
            <person name="Podio M."/>
            <person name="Orjuela J."/>
            <person name="Siena L.A."/>
            <person name="Pessino S.C."/>
            <person name="Combes M.C."/>
            <person name="Mariac C."/>
            <person name="Albertini E."/>
            <person name="Pupilli F."/>
            <person name="Ortiz J.P.A."/>
            <person name="Leblanc O."/>
        </authorList>
    </citation>
    <scope>NUCLEOTIDE SEQUENCE [LARGE SCALE GENOMIC DNA]</scope>
    <source>
        <strain evidence="2">R1</strain>
        <tissue evidence="2">Leaf</tissue>
    </source>
</reference>
<protein>
    <submittedName>
        <fullName evidence="2">Uncharacterized protein</fullName>
    </submittedName>
</protein>
<feature type="compositionally biased region" description="Low complexity" evidence="1">
    <location>
        <begin position="66"/>
        <end position="77"/>
    </location>
</feature>
<evidence type="ECO:0000313" key="3">
    <source>
        <dbReference type="Proteomes" id="UP001341281"/>
    </source>
</evidence>
<sequence>MVDGMHAIHRSCQSKIASAMDGTNRSDPTILRSSSCHAPLLPMELSTAPTATQHLPNVTRRWHHQAASIPAAALPLSRPTHRPKAVDAPPPSSPTHNSSSASNSPRLAAARSASLSPPRAVMRSAPGHLASTRHCGIHLCLASTFAVGWKRAPPRARID</sequence>